<dbReference type="Gene3D" id="3.20.20.80">
    <property type="entry name" value="Glycosidases"/>
    <property type="match status" value="1"/>
</dbReference>
<dbReference type="GO" id="GO:0004566">
    <property type="term" value="F:beta-glucuronidase activity"/>
    <property type="evidence" value="ECO:0007669"/>
    <property type="project" value="TreeGrafter"/>
</dbReference>
<comment type="similarity">
    <text evidence="1">Belongs to the glycosyl hydrolase 79 family.</text>
</comment>
<dbReference type="InterPro" id="IPR005199">
    <property type="entry name" value="Glyco_hydro_79"/>
</dbReference>
<dbReference type="InterPro" id="IPR017853">
    <property type="entry name" value="GH"/>
</dbReference>
<dbReference type="PANTHER" id="PTHR14363">
    <property type="entry name" value="HEPARANASE-RELATED"/>
    <property type="match status" value="1"/>
</dbReference>
<evidence type="ECO:0000313" key="4">
    <source>
        <dbReference type="Proteomes" id="UP001230188"/>
    </source>
</evidence>
<organism evidence="3 4">
    <name type="scientific">Chrysophaeum taylorii</name>
    <dbReference type="NCBI Taxonomy" id="2483200"/>
    <lineage>
        <taxon>Eukaryota</taxon>
        <taxon>Sar</taxon>
        <taxon>Stramenopiles</taxon>
        <taxon>Ochrophyta</taxon>
        <taxon>Pelagophyceae</taxon>
        <taxon>Pelagomonadales</taxon>
        <taxon>Pelagomonadaceae</taxon>
        <taxon>Chrysophaeum</taxon>
    </lineage>
</organism>
<feature type="region of interest" description="Disordered" evidence="2">
    <location>
        <begin position="461"/>
        <end position="481"/>
    </location>
</feature>
<sequence>MLAWFPVRASAYVGVTLDWWPCGTNLSGGDWCGASVLDADLSKIDASLLRGAVLRVGGSMDVEARYDFGDLEWCEEPRLFRGEKVTLCLRRERYEAVMEFVRRYDLKLVWGLNYPGAAALGDSGTVPPWNSTNARQFVRETQGLWAVELGEELDPEPGSRSFRNLVDAYRELGTWGVYVLGPCAGMSSEWNGTALTPFLEAFLRLDLVDAVCAHAYDNEAWDSTMPPKASLSLLELVRNATSKPLWCGECGPHNQGGTNLTDKVASSFWYLDALGSAAALGVAEFGRQTLVGSHYGLLDNKFYDPNPDFWVATLWLRLMDDAAIVARSLDDDFHVYSAPAALAFVNFSPQDAKVLHLDDDDDDDESAVVDLWLFTTPDLASKNLLLNGVPVRPARPLRHLDPRTLALHNHTLPIPPLSFGFLQHFSACFELAGFRAHPPLQAGFALASGGADDWSELLESFDESYGPTPPPPSSSSSSSSENHFVVGHYSLHVDEEVTRLAAARDALQALLDGQVAACVFGPTLSPECRRRAEELEIFVFRGGGILDDACDLAARKANAPPERAALAVEKAALAVDRASHPPPSEVDIIRNKYGLS</sequence>
<dbReference type="GO" id="GO:0016020">
    <property type="term" value="C:membrane"/>
    <property type="evidence" value="ECO:0007669"/>
    <property type="project" value="InterPro"/>
</dbReference>
<proteinExistence type="inferred from homology"/>
<evidence type="ECO:0000256" key="2">
    <source>
        <dbReference type="SAM" id="MobiDB-lite"/>
    </source>
</evidence>
<dbReference type="Proteomes" id="UP001230188">
    <property type="component" value="Unassembled WGS sequence"/>
</dbReference>
<dbReference type="Pfam" id="PF03662">
    <property type="entry name" value="Glyco_hydro_79n"/>
    <property type="match status" value="1"/>
</dbReference>
<reference evidence="3" key="1">
    <citation type="submission" date="2023-01" db="EMBL/GenBank/DDBJ databases">
        <title>Metagenome sequencing of chrysophaentin producing Chrysophaeum taylorii.</title>
        <authorList>
            <person name="Davison J."/>
            <person name="Bewley C."/>
        </authorList>
    </citation>
    <scope>NUCLEOTIDE SEQUENCE</scope>
    <source>
        <strain evidence="3">NIES-1699</strain>
    </source>
</reference>
<evidence type="ECO:0000313" key="3">
    <source>
        <dbReference type="EMBL" id="KAJ8602117.1"/>
    </source>
</evidence>
<dbReference type="EMBL" id="JAQMWT010000390">
    <property type="protein sequence ID" value="KAJ8602117.1"/>
    <property type="molecule type" value="Genomic_DNA"/>
</dbReference>
<dbReference type="SUPFAM" id="SSF51445">
    <property type="entry name" value="(Trans)glycosidases"/>
    <property type="match status" value="1"/>
</dbReference>
<comment type="caution">
    <text evidence="3">The sequence shown here is derived from an EMBL/GenBank/DDBJ whole genome shotgun (WGS) entry which is preliminary data.</text>
</comment>
<keyword evidence="4" id="KW-1185">Reference proteome</keyword>
<protein>
    <submittedName>
        <fullName evidence="3">Uncharacterized protein</fullName>
    </submittedName>
</protein>
<dbReference type="PANTHER" id="PTHR14363:SF17">
    <property type="entry name" value="HEPARANASE-LIKE PROTEIN 3"/>
    <property type="match status" value="1"/>
</dbReference>
<gene>
    <name evidence="3" type="ORF">CTAYLR_001616</name>
</gene>
<evidence type="ECO:0000256" key="1">
    <source>
        <dbReference type="ARBA" id="ARBA00009800"/>
    </source>
</evidence>
<name>A0AAD7UBW2_9STRA</name>
<dbReference type="AlphaFoldDB" id="A0AAD7UBW2"/>
<accession>A0AAD7UBW2</accession>